<evidence type="ECO:0000313" key="1">
    <source>
        <dbReference type="EMBL" id="KAK3752290.1"/>
    </source>
</evidence>
<evidence type="ECO:0000313" key="2">
    <source>
        <dbReference type="Proteomes" id="UP001283361"/>
    </source>
</evidence>
<comment type="caution">
    <text evidence="1">The sequence shown here is derived from an EMBL/GenBank/DDBJ whole genome shotgun (WGS) entry which is preliminary data.</text>
</comment>
<reference evidence="1" key="1">
    <citation type="journal article" date="2023" name="G3 (Bethesda)">
        <title>A reference genome for the long-term kleptoplast-retaining sea slug Elysia crispata morphotype clarki.</title>
        <authorList>
            <person name="Eastman K.E."/>
            <person name="Pendleton A.L."/>
            <person name="Shaikh M.A."/>
            <person name="Suttiyut T."/>
            <person name="Ogas R."/>
            <person name="Tomko P."/>
            <person name="Gavelis G."/>
            <person name="Widhalm J.R."/>
            <person name="Wisecaver J.H."/>
        </authorList>
    </citation>
    <scope>NUCLEOTIDE SEQUENCE</scope>
    <source>
        <strain evidence="1">ECLA1</strain>
    </source>
</reference>
<organism evidence="1 2">
    <name type="scientific">Elysia crispata</name>
    <name type="common">lettuce slug</name>
    <dbReference type="NCBI Taxonomy" id="231223"/>
    <lineage>
        <taxon>Eukaryota</taxon>
        <taxon>Metazoa</taxon>
        <taxon>Spiralia</taxon>
        <taxon>Lophotrochozoa</taxon>
        <taxon>Mollusca</taxon>
        <taxon>Gastropoda</taxon>
        <taxon>Heterobranchia</taxon>
        <taxon>Euthyneura</taxon>
        <taxon>Panpulmonata</taxon>
        <taxon>Sacoglossa</taxon>
        <taxon>Placobranchoidea</taxon>
        <taxon>Plakobranchidae</taxon>
        <taxon>Elysia</taxon>
    </lineage>
</organism>
<sequence length="117" mass="13510">MSQVLTQESCQCSVLGVHQSLWWLPSYECLITVTSLMIFWVGPGQERSVHPCHTALYVTLEFYPEEGRGGRNNFSQPALRKCMDLFKLLLCHRLFDELRASPSLLLCHMTCSHRHRT</sequence>
<accession>A0AAE0YP80</accession>
<gene>
    <name evidence="1" type="ORF">RRG08_011250</name>
</gene>
<dbReference type="AlphaFoldDB" id="A0AAE0YP80"/>
<protein>
    <submittedName>
        <fullName evidence="1">Uncharacterized protein</fullName>
    </submittedName>
</protein>
<proteinExistence type="predicted"/>
<dbReference type="EMBL" id="JAWDGP010005772">
    <property type="protein sequence ID" value="KAK3752290.1"/>
    <property type="molecule type" value="Genomic_DNA"/>
</dbReference>
<dbReference type="Proteomes" id="UP001283361">
    <property type="component" value="Unassembled WGS sequence"/>
</dbReference>
<keyword evidence="2" id="KW-1185">Reference proteome</keyword>
<name>A0AAE0YP80_9GAST</name>